<dbReference type="PANTHER" id="PTHR35099">
    <property type="entry name" value="OS02G0182700 PROTEIN"/>
    <property type="match status" value="1"/>
</dbReference>
<gene>
    <name evidence="2" type="ORF">G2W53_031249</name>
</gene>
<dbReference type="EMBL" id="JAAIUW010000009">
    <property type="protein sequence ID" value="KAF7817280.1"/>
    <property type="molecule type" value="Genomic_DNA"/>
</dbReference>
<keyword evidence="3" id="KW-1185">Reference proteome</keyword>
<dbReference type="Proteomes" id="UP000634136">
    <property type="component" value="Unassembled WGS sequence"/>
</dbReference>
<feature type="region of interest" description="Disordered" evidence="1">
    <location>
        <begin position="101"/>
        <end position="172"/>
    </location>
</feature>
<dbReference type="OrthoDB" id="1696863at2759"/>
<organism evidence="2 3">
    <name type="scientific">Senna tora</name>
    <dbReference type="NCBI Taxonomy" id="362788"/>
    <lineage>
        <taxon>Eukaryota</taxon>
        <taxon>Viridiplantae</taxon>
        <taxon>Streptophyta</taxon>
        <taxon>Embryophyta</taxon>
        <taxon>Tracheophyta</taxon>
        <taxon>Spermatophyta</taxon>
        <taxon>Magnoliopsida</taxon>
        <taxon>eudicotyledons</taxon>
        <taxon>Gunneridae</taxon>
        <taxon>Pentapetalae</taxon>
        <taxon>rosids</taxon>
        <taxon>fabids</taxon>
        <taxon>Fabales</taxon>
        <taxon>Fabaceae</taxon>
        <taxon>Caesalpinioideae</taxon>
        <taxon>Cassia clade</taxon>
        <taxon>Senna</taxon>
    </lineage>
</organism>
<evidence type="ECO:0000313" key="3">
    <source>
        <dbReference type="Proteomes" id="UP000634136"/>
    </source>
</evidence>
<dbReference type="AlphaFoldDB" id="A0A834WBK9"/>
<feature type="compositionally biased region" description="Polar residues" evidence="1">
    <location>
        <begin position="152"/>
        <end position="168"/>
    </location>
</feature>
<comment type="caution">
    <text evidence="2">The sequence shown here is derived from an EMBL/GenBank/DDBJ whole genome shotgun (WGS) entry which is preliminary data.</text>
</comment>
<evidence type="ECO:0000256" key="1">
    <source>
        <dbReference type="SAM" id="MobiDB-lite"/>
    </source>
</evidence>
<sequence length="265" mass="29115">MTVAGEMGVGNEGTSSVVIIDAATTMTGAMTVAMIDVATLTLRAVKAKAKGGRKAEREWEGGSWMMMTGKDEWVRAAMMDDLLVVELLIRLKQSEAASLSHKSDPLPFTWGLKQPRSRSRKDADSTRCSPTTPLSWSRAASPSEHSHPPRSKATTTATSEYTGNSASTKRCRRKKEIANVSATFKVQRTRNESLKRLKLEKSNNNVPSSRCDECTISKVQQTHVTEDDTEAVAGRCESTGESMFLIPDLNMMPSEVDSQLWNEIK</sequence>
<feature type="compositionally biased region" description="Polar residues" evidence="1">
    <location>
        <begin position="126"/>
        <end position="140"/>
    </location>
</feature>
<reference evidence="2" key="1">
    <citation type="submission" date="2020-09" db="EMBL/GenBank/DDBJ databases">
        <title>Genome-Enabled Discovery of Anthraquinone Biosynthesis in Senna tora.</title>
        <authorList>
            <person name="Kang S.-H."/>
            <person name="Pandey R.P."/>
            <person name="Lee C.-M."/>
            <person name="Sim J.-S."/>
            <person name="Jeong J.-T."/>
            <person name="Choi B.-S."/>
            <person name="Jung M."/>
            <person name="Ginzburg D."/>
            <person name="Zhao K."/>
            <person name="Won S.Y."/>
            <person name="Oh T.-J."/>
            <person name="Yu Y."/>
            <person name="Kim N.-H."/>
            <person name="Lee O.R."/>
            <person name="Lee T.-H."/>
            <person name="Bashyal P."/>
            <person name="Kim T.-S."/>
            <person name="Lee W.-H."/>
            <person name="Kawkins C."/>
            <person name="Kim C.-K."/>
            <person name="Kim J.S."/>
            <person name="Ahn B.O."/>
            <person name="Rhee S.Y."/>
            <person name="Sohng J.K."/>
        </authorList>
    </citation>
    <scope>NUCLEOTIDE SEQUENCE</scope>
    <source>
        <tissue evidence="2">Leaf</tissue>
    </source>
</reference>
<accession>A0A834WBK9</accession>
<protein>
    <submittedName>
        <fullName evidence="2">Uncharacterized protein</fullName>
    </submittedName>
</protein>
<dbReference type="PANTHER" id="PTHR35099:SF2">
    <property type="entry name" value="OS02G0182700 PROTEIN"/>
    <property type="match status" value="1"/>
</dbReference>
<evidence type="ECO:0000313" key="2">
    <source>
        <dbReference type="EMBL" id="KAF7817280.1"/>
    </source>
</evidence>
<proteinExistence type="predicted"/>
<name>A0A834WBK9_9FABA</name>